<dbReference type="Proteomes" id="UP000031668">
    <property type="component" value="Unassembled WGS sequence"/>
</dbReference>
<accession>A0A0C2MNW6</accession>
<proteinExistence type="predicted"/>
<dbReference type="InterPro" id="IPR018499">
    <property type="entry name" value="Tetraspanin/Peripherin"/>
</dbReference>
<feature type="transmembrane region" description="Helical" evidence="5">
    <location>
        <begin position="153"/>
        <end position="174"/>
    </location>
</feature>
<dbReference type="OrthoDB" id="5982705at2759"/>
<feature type="transmembrane region" description="Helical" evidence="5">
    <location>
        <begin position="56"/>
        <end position="78"/>
    </location>
</feature>
<evidence type="ECO:0000256" key="4">
    <source>
        <dbReference type="ARBA" id="ARBA00023136"/>
    </source>
</evidence>
<dbReference type="AlphaFoldDB" id="A0A0C2MNW6"/>
<dbReference type="Pfam" id="PF00335">
    <property type="entry name" value="Tetraspanin"/>
    <property type="match status" value="1"/>
</dbReference>
<dbReference type="SUPFAM" id="SSF48652">
    <property type="entry name" value="Tetraspanin"/>
    <property type="match status" value="1"/>
</dbReference>
<dbReference type="InterPro" id="IPR008952">
    <property type="entry name" value="Tetraspanin_EC2_sf"/>
</dbReference>
<evidence type="ECO:0000313" key="7">
    <source>
        <dbReference type="Proteomes" id="UP000031668"/>
    </source>
</evidence>
<evidence type="ECO:0008006" key="8">
    <source>
        <dbReference type="Google" id="ProtNLM"/>
    </source>
</evidence>
<comment type="subcellular location">
    <subcellularLocation>
        <location evidence="1">Membrane</location>
        <topology evidence="1">Multi-pass membrane protein</topology>
    </subcellularLocation>
</comment>
<evidence type="ECO:0000256" key="2">
    <source>
        <dbReference type="ARBA" id="ARBA00022692"/>
    </source>
</evidence>
<feature type="transmembrane region" description="Helical" evidence="5">
    <location>
        <begin position="28"/>
        <end position="47"/>
    </location>
</feature>
<reference evidence="6 7" key="1">
    <citation type="journal article" date="2014" name="Genome Biol. Evol.">
        <title>The genome of the myxosporean Thelohanellus kitauei shows adaptations to nutrient acquisition within its fish host.</title>
        <authorList>
            <person name="Yang Y."/>
            <person name="Xiong J."/>
            <person name="Zhou Z."/>
            <person name="Huo F."/>
            <person name="Miao W."/>
            <person name="Ran C."/>
            <person name="Liu Y."/>
            <person name="Zhang J."/>
            <person name="Feng J."/>
            <person name="Wang M."/>
            <person name="Wang M."/>
            <person name="Wang L."/>
            <person name="Yao B."/>
        </authorList>
    </citation>
    <scope>NUCLEOTIDE SEQUENCE [LARGE SCALE GENOMIC DNA]</scope>
    <source>
        <strain evidence="6">Wuqing</strain>
    </source>
</reference>
<dbReference type="EMBL" id="JWZT01002662">
    <property type="protein sequence ID" value="KII68936.1"/>
    <property type="molecule type" value="Genomic_DNA"/>
</dbReference>
<keyword evidence="4 5" id="KW-0472">Membrane</keyword>
<comment type="caution">
    <text evidence="6">The sequence shown here is derived from an EMBL/GenBank/DDBJ whole genome shotgun (WGS) entry which is preliminary data.</text>
</comment>
<evidence type="ECO:0000256" key="3">
    <source>
        <dbReference type="ARBA" id="ARBA00022989"/>
    </source>
</evidence>
<dbReference type="GO" id="GO:0016020">
    <property type="term" value="C:membrane"/>
    <property type="evidence" value="ECO:0007669"/>
    <property type="project" value="UniProtKB-SubCell"/>
</dbReference>
<protein>
    <recommendedName>
        <fullName evidence="8">Tetraspanin</fullName>
    </recommendedName>
</protein>
<evidence type="ECO:0000256" key="1">
    <source>
        <dbReference type="ARBA" id="ARBA00004141"/>
    </source>
</evidence>
<keyword evidence="2 5" id="KW-0812">Transmembrane</keyword>
<name>A0A0C2MNW6_THEKT</name>
<sequence length="209" mass="24092">MAMGVLALNLIFLETIFSDIFKYREITVLCVLGFVLAILQIIGLFGICRRVKFFEVVYTSLCCLFLICSTILLLIVFINQRDIRSIVPEYSKLCFDLTGYKDNWFINRLQKNNQCCGLTGKENWKTQKYPPSCCVNQISPCERPFQKSCWTFLIHWISLILVTLVGTIECIIFLSVRIQINKPIVIIGMIVDEPRTVATLRPSRTTIYI</sequence>
<gene>
    <name evidence="6" type="ORF">RF11_13549</name>
</gene>
<organism evidence="6 7">
    <name type="scientific">Thelohanellus kitauei</name>
    <name type="common">Myxosporean</name>
    <dbReference type="NCBI Taxonomy" id="669202"/>
    <lineage>
        <taxon>Eukaryota</taxon>
        <taxon>Metazoa</taxon>
        <taxon>Cnidaria</taxon>
        <taxon>Myxozoa</taxon>
        <taxon>Myxosporea</taxon>
        <taxon>Bivalvulida</taxon>
        <taxon>Platysporina</taxon>
        <taxon>Myxobolidae</taxon>
        <taxon>Thelohanellus</taxon>
    </lineage>
</organism>
<dbReference type="Gene3D" id="1.10.1450.10">
    <property type="entry name" value="Tetraspanin"/>
    <property type="match status" value="1"/>
</dbReference>
<evidence type="ECO:0000256" key="5">
    <source>
        <dbReference type="SAM" id="Phobius"/>
    </source>
</evidence>
<evidence type="ECO:0000313" key="6">
    <source>
        <dbReference type="EMBL" id="KII68936.1"/>
    </source>
</evidence>
<keyword evidence="3 5" id="KW-1133">Transmembrane helix</keyword>
<keyword evidence="7" id="KW-1185">Reference proteome</keyword>